<sequence>MDRKLLVNPVEMEKKLLMYGKTLFINGKLHYGSLAWTEISNEMNNVVKPYSLYLIVSQNRFNILNNLKKNFFPQETSYDDCENSNPKYESNTEISTTSDYETDSDTELKKNIVLDLDIPYDTYFKMKPINVQYGKGNKKRNYSGIKPGTWTDLIFEEMYKKFKLPCSFIFKRCKMYPTSDSTFLKIFGKCKDKNCQSNMYGFADKKPLEDEPLKLKICIPNSANIKHASNSKRPLGGELRKVIGKELQNTEGYLMRKELVAKTMAFGEKIPPHVYSTEVLRKAKQNYRDKSLGIELTDPINSLIELKYLMPYAGSIHLISADPLIVHYWSPEQLLVFNESSKSKVNNCRLCIDATGQLVKKMNRTSQGLKSSHIFLYAAVLHNGLFQTPVSQMLSEAQDMSKISYWLNQWIRSGANLPHEIVCDYSYALIGAITFSYCQMSRSRYCDICLRVLQNKETSTPAFFLRLDIAHFIKMICRWKCLGKGRIKEFFVRSLIILVESETLQQFEEIFVKIIVIASSETDGLELGSTSVPAPAELFRSHMINMIKDTNLLSSK</sequence>
<feature type="region of interest" description="Disordered" evidence="1">
    <location>
        <begin position="77"/>
        <end position="100"/>
    </location>
</feature>
<comment type="caution">
    <text evidence="2">The sequence shown here is derived from an EMBL/GenBank/DDBJ whole genome shotgun (WGS) entry which is preliminary data.</text>
</comment>
<organism evidence="2 3">
    <name type="scientific">Macrosiphum euphorbiae</name>
    <name type="common">potato aphid</name>
    <dbReference type="NCBI Taxonomy" id="13131"/>
    <lineage>
        <taxon>Eukaryota</taxon>
        <taxon>Metazoa</taxon>
        <taxon>Ecdysozoa</taxon>
        <taxon>Arthropoda</taxon>
        <taxon>Hexapoda</taxon>
        <taxon>Insecta</taxon>
        <taxon>Pterygota</taxon>
        <taxon>Neoptera</taxon>
        <taxon>Paraneoptera</taxon>
        <taxon>Hemiptera</taxon>
        <taxon>Sternorrhyncha</taxon>
        <taxon>Aphidomorpha</taxon>
        <taxon>Aphidoidea</taxon>
        <taxon>Aphididae</taxon>
        <taxon>Macrosiphini</taxon>
        <taxon>Macrosiphum</taxon>
    </lineage>
</organism>
<dbReference type="AlphaFoldDB" id="A0AAV0XLC7"/>
<dbReference type="EMBL" id="CARXXK010000005">
    <property type="protein sequence ID" value="CAI6368216.1"/>
    <property type="molecule type" value="Genomic_DNA"/>
</dbReference>
<name>A0AAV0XLC7_9HEMI</name>
<evidence type="ECO:0000313" key="3">
    <source>
        <dbReference type="Proteomes" id="UP001160148"/>
    </source>
</evidence>
<proteinExistence type="predicted"/>
<evidence type="ECO:0008006" key="4">
    <source>
        <dbReference type="Google" id="ProtNLM"/>
    </source>
</evidence>
<protein>
    <recommendedName>
        <fullName evidence="4">Transposase</fullName>
    </recommendedName>
</protein>
<dbReference type="Proteomes" id="UP001160148">
    <property type="component" value="Unassembled WGS sequence"/>
</dbReference>
<gene>
    <name evidence="2" type="ORF">MEUPH1_LOCUS22601</name>
</gene>
<keyword evidence="3" id="KW-1185">Reference proteome</keyword>
<evidence type="ECO:0000256" key="1">
    <source>
        <dbReference type="SAM" id="MobiDB-lite"/>
    </source>
</evidence>
<reference evidence="2 3" key="1">
    <citation type="submission" date="2023-01" db="EMBL/GenBank/DDBJ databases">
        <authorList>
            <person name="Whitehead M."/>
        </authorList>
    </citation>
    <scope>NUCLEOTIDE SEQUENCE [LARGE SCALE GENOMIC DNA]</scope>
</reference>
<evidence type="ECO:0000313" key="2">
    <source>
        <dbReference type="EMBL" id="CAI6368216.1"/>
    </source>
</evidence>
<accession>A0AAV0XLC7</accession>